<feature type="compositionally biased region" description="Basic and acidic residues" evidence="1">
    <location>
        <begin position="201"/>
        <end position="211"/>
    </location>
</feature>
<dbReference type="InterPro" id="IPR035999">
    <property type="entry name" value="Sec7_dom_sf"/>
</dbReference>
<evidence type="ECO:0000313" key="4">
    <source>
        <dbReference type="Proteomes" id="UP000053599"/>
    </source>
</evidence>
<feature type="compositionally biased region" description="Polar residues" evidence="1">
    <location>
        <begin position="440"/>
        <end position="450"/>
    </location>
</feature>
<dbReference type="CDD" id="cd00171">
    <property type="entry name" value="Sec7"/>
    <property type="match status" value="1"/>
</dbReference>
<feature type="region of interest" description="Disordered" evidence="1">
    <location>
        <begin position="1"/>
        <end position="98"/>
    </location>
</feature>
<organism evidence="3 4">
    <name type="scientific">Exophiala sideris</name>
    <dbReference type="NCBI Taxonomy" id="1016849"/>
    <lineage>
        <taxon>Eukaryota</taxon>
        <taxon>Fungi</taxon>
        <taxon>Dikarya</taxon>
        <taxon>Ascomycota</taxon>
        <taxon>Pezizomycotina</taxon>
        <taxon>Eurotiomycetes</taxon>
        <taxon>Chaetothyriomycetidae</taxon>
        <taxon>Chaetothyriales</taxon>
        <taxon>Herpotrichiellaceae</taxon>
        <taxon>Exophiala</taxon>
    </lineage>
</organism>
<dbReference type="GO" id="GO:0032012">
    <property type="term" value="P:regulation of ARF protein signal transduction"/>
    <property type="evidence" value="ECO:0007669"/>
    <property type="project" value="InterPro"/>
</dbReference>
<gene>
    <name evidence="3" type="ORF">PV11_04081</name>
</gene>
<dbReference type="OrthoDB" id="2157641at2759"/>
<dbReference type="STRING" id="1016849.A0A0D1YLJ9"/>
<dbReference type="InterPro" id="IPR000904">
    <property type="entry name" value="Sec7_dom"/>
</dbReference>
<dbReference type="HOGENOM" id="CLU_001772_0_0_1"/>
<feature type="region of interest" description="Disordered" evidence="1">
    <location>
        <begin position="1418"/>
        <end position="1441"/>
    </location>
</feature>
<dbReference type="PROSITE" id="PS50190">
    <property type="entry name" value="SEC7"/>
    <property type="match status" value="1"/>
</dbReference>
<feature type="compositionally biased region" description="Basic and acidic residues" evidence="1">
    <location>
        <begin position="667"/>
        <end position="689"/>
    </location>
</feature>
<evidence type="ECO:0000313" key="3">
    <source>
        <dbReference type="EMBL" id="KIV81934.1"/>
    </source>
</evidence>
<dbReference type="Pfam" id="PF01369">
    <property type="entry name" value="Sec7"/>
    <property type="match status" value="1"/>
</dbReference>
<feature type="region of interest" description="Disordered" evidence="1">
    <location>
        <begin position="139"/>
        <end position="323"/>
    </location>
</feature>
<feature type="compositionally biased region" description="Basic and acidic residues" evidence="1">
    <location>
        <begin position="256"/>
        <end position="274"/>
    </location>
</feature>
<feature type="compositionally biased region" description="Polar residues" evidence="1">
    <location>
        <begin position="551"/>
        <end position="562"/>
    </location>
</feature>
<feature type="region of interest" description="Disordered" evidence="1">
    <location>
        <begin position="513"/>
        <end position="718"/>
    </location>
</feature>
<evidence type="ECO:0000259" key="2">
    <source>
        <dbReference type="PROSITE" id="PS50190"/>
    </source>
</evidence>
<dbReference type="InterPro" id="IPR011993">
    <property type="entry name" value="PH-like_dom_sf"/>
</dbReference>
<dbReference type="SUPFAM" id="SSF50729">
    <property type="entry name" value="PH domain-like"/>
    <property type="match status" value="1"/>
</dbReference>
<proteinExistence type="predicted"/>
<feature type="region of interest" description="Disordered" evidence="1">
    <location>
        <begin position="877"/>
        <end position="912"/>
    </location>
</feature>
<feature type="compositionally biased region" description="Low complexity" evidence="1">
    <location>
        <begin position="892"/>
        <end position="903"/>
    </location>
</feature>
<feature type="compositionally biased region" description="Polar residues" evidence="1">
    <location>
        <begin position="63"/>
        <end position="75"/>
    </location>
</feature>
<reference evidence="3 4" key="1">
    <citation type="submission" date="2015-01" db="EMBL/GenBank/DDBJ databases">
        <title>The Genome Sequence of Exophiala sideris CBS121828.</title>
        <authorList>
            <consortium name="The Broad Institute Genomics Platform"/>
            <person name="Cuomo C."/>
            <person name="de Hoog S."/>
            <person name="Gorbushina A."/>
            <person name="Stielow B."/>
            <person name="Teixiera M."/>
            <person name="Abouelleil A."/>
            <person name="Chapman S.B."/>
            <person name="Priest M."/>
            <person name="Young S.K."/>
            <person name="Wortman J."/>
            <person name="Nusbaum C."/>
            <person name="Birren B."/>
        </authorList>
    </citation>
    <scope>NUCLEOTIDE SEQUENCE [LARGE SCALE GENOMIC DNA]</scope>
    <source>
        <strain evidence="3 4">CBS 121828</strain>
    </source>
</reference>
<dbReference type="Pfam" id="PF15410">
    <property type="entry name" value="PH_9"/>
    <property type="match status" value="1"/>
</dbReference>
<feature type="region of interest" description="Disordered" evidence="1">
    <location>
        <begin position="406"/>
        <end position="473"/>
    </location>
</feature>
<feature type="compositionally biased region" description="Polar residues" evidence="1">
    <location>
        <begin position="622"/>
        <end position="632"/>
    </location>
</feature>
<feature type="compositionally biased region" description="Polar residues" evidence="1">
    <location>
        <begin position="690"/>
        <end position="699"/>
    </location>
</feature>
<name>A0A0D1YLJ9_9EURO</name>
<accession>A0A0D1YLJ9</accession>
<feature type="compositionally biased region" description="Polar residues" evidence="1">
    <location>
        <begin position="576"/>
        <end position="587"/>
    </location>
</feature>
<feature type="compositionally biased region" description="Basic and acidic residues" evidence="1">
    <location>
        <begin position="603"/>
        <end position="620"/>
    </location>
</feature>
<dbReference type="SMART" id="SM00222">
    <property type="entry name" value="Sec7"/>
    <property type="match status" value="1"/>
</dbReference>
<dbReference type="PANTHER" id="PTHR10663">
    <property type="entry name" value="GUANYL-NUCLEOTIDE EXCHANGE FACTOR"/>
    <property type="match status" value="1"/>
</dbReference>
<evidence type="ECO:0000256" key="1">
    <source>
        <dbReference type="SAM" id="MobiDB-lite"/>
    </source>
</evidence>
<dbReference type="PANTHER" id="PTHR10663:SF373">
    <property type="entry name" value="PH AND SEC7 DOMAIN-CONTAINING PROTEIN C11E3.11C"/>
    <property type="match status" value="1"/>
</dbReference>
<feature type="compositionally biased region" description="Low complexity" evidence="1">
    <location>
        <begin position="225"/>
        <end position="239"/>
    </location>
</feature>
<feature type="domain" description="SEC7" evidence="2">
    <location>
        <begin position="714"/>
        <end position="880"/>
    </location>
</feature>
<dbReference type="Proteomes" id="UP000053599">
    <property type="component" value="Unassembled WGS sequence"/>
</dbReference>
<dbReference type="InterPro" id="IPR023394">
    <property type="entry name" value="Sec7_C_sf"/>
</dbReference>
<dbReference type="Gene3D" id="1.10.1000.11">
    <property type="entry name" value="Arf Nucleotide-binding Site Opener,domain 2"/>
    <property type="match status" value="1"/>
</dbReference>
<feature type="compositionally biased region" description="Low complexity" evidence="1">
    <location>
        <begin position="38"/>
        <end position="62"/>
    </location>
</feature>
<dbReference type="EMBL" id="KN846952">
    <property type="protein sequence ID" value="KIV81934.1"/>
    <property type="molecule type" value="Genomic_DNA"/>
</dbReference>
<feature type="compositionally biased region" description="Polar residues" evidence="1">
    <location>
        <begin position="276"/>
        <end position="285"/>
    </location>
</feature>
<dbReference type="Gene3D" id="2.30.29.30">
    <property type="entry name" value="Pleckstrin-homology domain (PH domain)/Phosphotyrosine-binding domain (PTB)"/>
    <property type="match status" value="1"/>
</dbReference>
<sequence length="1441" mass="158500">MSSSLVLSPTMAYAQYGSPTKPKSPRTHSSKHLAQSVPARQSSASVTSSPSASQVQSSRQSAGTPSRTYMLSSGTLLADPVSLGHGNDDDDGEDPHDLSFSSKHVLRASMVDNLVMSLDQFSSGMDDVVYTPRNNSYDMDTRARSRGHTFSSSVSSEPELGELRSMPTFPQTVPRVPLRNNMRHNRNMQRLPSIFGEDEDSVRSKRSDAQRAAHPGQVRRKKRNTSTGGRSNASSASSSIDLGHLASLSGRLGPAGDRRSRSFDLSPRNRDPRPSKTPTTNSESIAPTPVIFAGPESQKGMPGDSTVPPIVRKNSAKSSKSAYVKRTWTGTQTANGLRPNHDPVPHLPSMKSAPVLTHATMEQKNYPENLPDPIVTARPGFFRRVFGSSKNPIAPMEYNSQLSNTLTKSYDGRSTPVQDEAPLPSTPLNRVQRPIRRLSTDASANKENQPVISKKSSSFFRRRKKSVSSIVPPPLPLTLNTELKSDTEQADGTSPVSSLRAFMDPYLAEDQLPSHGHRRTNSMQGFYTPTGPPPAFGLPPEQVSLPKAGSHSRNQSYSSNKTLKSHSKTPTLRIPHQQSFLADSSSAEEPFRRSVFGGSQLSDSERSDLRNGRELSDVGHEPTTSANLLASPTPNPRQAAIRQGSWISDTVSPLSGMDEDSGPGPVSHDDEPRSSNKRPKALEMSRKNSESSPLASASDVSDYRSAPTTPVIVETPDEDTPVLSTSYVVPTGPQPLDQNAAKLRAHQIFDNIDDQVDSSNAGAWLGEAGTEQERVRKAYMELFDWSNQDIIESLRGLCDRIALKGETQQVDRVMDAFAQRWCECNPSHFYKSSDVVHTICYSIILLNTDLHLADIGQKMTKTQFVRNALPTIRRVVHGAERNKTIRPTKGRTNTSSTNDPNSTVQAQGTGQDHLHEPEYVLVEDEATIDIGVGRSWEMQIESVLRSVYSSISQAPLPLFGAPNDSHMHSSQPTNFLTIGSNALRRTPSVLSKAHSDSYRGRFGESRSLGARWISKARSRPRLPSAAGFGSSRTSIDEQSWNGSPSISSTWSKVSLGKTLTTMSVDSFGTEATHGDYQSSIGFANALSQAIIREDQLELDVPVDEGLKASALLEDESLELCGAPWAKEGIVKHKCHLEGVEKRSKDRNWSDCFAVIDKGWMRLFSFSTSAKSLRNKSRLPKAGGVVGGGNWQDNAEEVWKFMLRHTIASSLPPPGYSKARPYVWALSLPTGAVHLFSVGTPDIVKEFVTTANYWSARLSKEPMMGGISNMEYGWSDGVLNYTLMASETPSNARPSTQMSMRSSMDHVNSMRAKLPGDRAHINDWAPPQQSMFASQLLEVDQLKALQTYVNNVEDELQKHNELRSLMLLAFSSKHPNSTKAMNNWEKKSSYLLREIVKFRTYIDCLQNAQGTKERIYKMRREEDDSRQAEMDSKVLTASQEMA</sequence>
<feature type="region of interest" description="Disordered" evidence="1">
    <location>
        <begin position="1021"/>
        <end position="1047"/>
    </location>
</feature>
<protein>
    <recommendedName>
        <fullName evidence="2">SEC7 domain-containing protein</fullName>
    </recommendedName>
</protein>
<dbReference type="SUPFAM" id="SSF48425">
    <property type="entry name" value="Sec7 domain"/>
    <property type="match status" value="1"/>
</dbReference>
<dbReference type="InterPro" id="IPR041681">
    <property type="entry name" value="PH_9"/>
</dbReference>
<feature type="compositionally biased region" description="Basic and acidic residues" evidence="1">
    <location>
        <begin position="1418"/>
        <end position="1431"/>
    </location>
</feature>
<feature type="compositionally biased region" description="Polar residues" evidence="1">
    <location>
        <begin position="1030"/>
        <end position="1047"/>
    </location>
</feature>
<dbReference type="GO" id="GO:0005085">
    <property type="term" value="F:guanyl-nucleotide exchange factor activity"/>
    <property type="evidence" value="ECO:0007669"/>
    <property type="project" value="InterPro"/>
</dbReference>